<protein>
    <submittedName>
        <fullName evidence="1">Metalloregulator ArsR/SmtB family transcription factor</fullName>
    </submittedName>
</protein>
<evidence type="ECO:0000313" key="2">
    <source>
        <dbReference type="Proteomes" id="UP000616151"/>
    </source>
</evidence>
<proteinExistence type="predicted"/>
<organism evidence="1 2">
    <name type="scientific">Taklimakanibacter albus</name>
    <dbReference type="NCBI Taxonomy" id="2800327"/>
    <lineage>
        <taxon>Bacteria</taxon>
        <taxon>Pseudomonadati</taxon>
        <taxon>Pseudomonadota</taxon>
        <taxon>Alphaproteobacteria</taxon>
        <taxon>Hyphomicrobiales</taxon>
        <taxon>Aestuariivirgaceae</taxon>
        <taxon>Taklimakanibacter</taxon>
    </lineage>
</organism>
<name>A0ACC5QZ57_9HYPH</name>
<gene>
    <name evidence="1" type="ORF">JHL16_03945</name>
</gene>
<dbReference type="Proteomes" id="UP000616151">
    <property type="component" value="Unassembled WGS sequence"/>
</dbReference>
<evidence type="ECO:0000313" key="1">
    <source>
        <dbReference type="EMBL" id="MBK1865491.1"/>
    </source>
</evidence>
<comment type="caution">
    <text evidence="1">The sequence shown here is derived from an EMBL/GenBank/DDBJ whole genome shotgun (WGS) entry which is preliminary data.</text>
</comment>
<reference evidence="1" key="1">
    <citation type="submission" date="2021-01" db="EMBL/GenBank/DDBJ databases">
        <authorList>
            <person name="Sun Q."/>
        </authorList>
    </citation>
    <scope>NUCLEOTIDE SEQUENCE</scope>
    <source>
        <strain evidence="1">YIM B02566</strain>
    </source>
</reference>
<sequence length="339" mass="37061">MSMEQPMDELLAGMRAIAETTRLRLLFVLSHGEFNVSELTQILGQSQPRVSRHLKLMAEAGLLSRYKEGSWVLFRLSEQTRGAALARAIVDLLPGSDSVLVSDIARLEEIRRQRAEAAALYFGTNAANWEKLRSLYVSEGDVEAAMVDLAGAGDLGNYLDLGTGTGRILSLFAGRAAQAIGIDQSREMLGVARANLEAAGLRQAQVRQGDIYALPLPNAAADFITIHQVLHYLDDPARALTEAARVLKPGGRLLIVDFAPHELEHLRDQHAHRRLGIAPDAIASWLKRADLRLVRERTLPPPRTNGSGLTVSLWLAERPAAIVAQKEQAARNRVEGNLA</sequence>
<dbReference type="EMBL" id="JAENHL010000004">
    <property type="protein sequence ID" value="MBK1865491.1"/>
    <property type="molecule type" value="Genomic_DNA"/>
</dbReference>
<keyword evidence="2" id="KW-1185">Reference proteome</keyword>
<accession>A0ACC5QZ57</accession>